<evidence type="ECO:0000259" key="3">
    <source>
        <dbReference type="Pfam" id="PF13649"/>
    </source>
</evidence>
<comment type="caution">
    <text evidence="4">The sequence shown here is derived from an EMBL/GenBank/DDBJ whole genome shotgun (WGS) entry which is preliminary data.</text>
</comment>
<dbReference type="Proteomes" id="UP001152607">
    <property type="component" value="Unassembled WGS sequence"/>
</dbReference>
<dbReference type="InterPro" id="IPR029063">
    <property type="entry name" value="SAM-dependent_MTases_sf"/>
</dbReference>
<keyword evidence="5" id="KW-1185">Reference proteome</keyword>
<dbReference type="GO" id="GO:0032259">
    <property type="term" value="P:methylation"/>
    <property type="evidence" value="ECO:0007669"/>
    <property type="project" value="UniProtKB-KW"/>
</dbReference>
<dbReference type="PANTHER" id="PTHR43861">
    <property type="entry name" value="TRANS-ACONITATE 2-METHYLTRANSFERASE-RELATED"/>
    <property type="match status" value="1"/>
</dbReference>
<dbReference type="Gene3D" id="1.10.150.290">
    <property type="entry name" value="S-adenosyl-L-methionine-dependent methyltransferases"/>
    <property type="match status" value="1"/>
</dbReference>
<dbReference type="InterPro" id="IPR023149">
    <property type="entry name" value="Trans_acon_MeTrfase_C"/>
</dbReference>
<dbReference type="Pfam" id="PF13649">
    <property type="entry name" value="Methyltransf_25"/>
    <property type="match status" value="1"/>
</dbReference>
<dbReference type="InterPro" id="IPR041698">
    <property type="entry name" value="Methyltransf_25"/>
</dbReference>
<reference evidence="4" key="1">
    <citation type="submission" date="2023-01" db="EMBL/GenBank/DDBJ databases">
        <authorList>
            <person name="Van Ghelder C."/>
            <person name="Rancurel C."/>
        </authorList>
    </citation>
    <scope>NUCLEOTIDE SEQUENCE</scope>
    <source>
        <strain evidence="4">CNCM I-4278</strain>
    </source>
</reference>
<dbReference type="Gene3D" id="3.40.50.150">
    <property type="entry name" value="Vaccinia Virus protein VP39"/>
    <property type="match status" value="1"/>
</dbReference>
<dbReference type="OrthoDB" id="66144at2759"/>
<keyword evidence="2" id="KW-0808">Transferase</keyword>
<dbReference type="CDD" id="cd02440">
    <property type="entry name" value="AdoMet_MTases"/>
    <property type="match status" value="1"/>
</dbReference>
<dbReference type="PANTHER" id="PTHR43861:SF1">
    <property type="entry name" value="TRANS-ACONITATE 2-METHYLTRANSFERASE"/>
    <property type="match status" value="1"/>
</dbReference>
<dbReference type="EMBL" id="CAOQHR010000003">
    <property type="protein sequence ID" value="CAI6332144.1"/>
    <property type="molecule type" value="Genomic_DNA"/>
</dbReference>
<dbReference type="SUPFAM" id="SSF53335">
    <property type="entry name" value="S-adenosyl-L-methionine-dependent methyltransferases"/>
    <property type="match status" value="1"/>
</dbReference>
<gene>
    <name evidence="4" type="ORF">PDIGIT_LOCUS5174</name>
</gene>
<name>A0A9W4U9W6_9PLEO</name>
<proteinExistence type="predicted"/>
<organism evidence="4 5">
    <name type="scientific">Periconia digitata</name>
    <dbReference type="NCBI Taxonomy" id="1303443"/>
    <lineage>
        <taxon>Eukaryota</taxon>
        <taxon>Fungi</taxon>
        <taxon>Dikarya</taxon>
        <taxon>Ascomycota</taxon>
        <taxon>Pezizomycotina</taxon>
        <taxon>Dothideomycetes</taxon>
        <taxon>Pleosporomycetidae</taxon>
        <taxon>Pleosporales</taxon>
        <taxon>Massarineae</taxon>
        <taxon>Periconiaceae</taxon>
        <taxon>Periconia</taxon>
    </lineage>
</organism>
<evidence type="ECO:0000256" key="1">
    <source>
        <dbReference type="ARBA" id="ARBA00022603"/>
    </source>
</evidence>
<keyword evidence="1" id="KW-0489">Methyltransferase</keyword>
<accession>A0A9W4U9W6</accession>
<evidence type="ECO:0000256" key="2">
    <source>
        <dbReference type="ARBA" id="ARBA00022679"/>
    </source>
</evidence>
<dbReference type="AlphaFoldDB" id="A0A9W4U9W6"/>
<protein>
    <recommendedName>
        <fullName evidence="3">Methyltransferase domain-containing protein</fullName>
    </recommendedName>
</protein>
<feature type="domain" description="Methyltransferase" evidence="3">
    <location>
        <begin position="120"/>
        <end position="211"/>
    </location>
</feature>
<evidence type="ECO:0000313" key="4">
    <source>
        <dbReference type="EMBL" id="CAI6332144.1"/>
    </source>
</evidence>
<evidence type="ECO:0000313" key="5">
    <source>
        <dbReference type="Proteomes" id="UP001152607"/>
    </source>
</evidence>
<sequence length="356" mass="40020">MIRSTVSRYVHIRQLTSGVPKCEQVIAHRTRNPISLTSVISSTSYRNSKYKTSYHHSQNHSQRYRTIHNTPRTMAPTHAEKPNDWSAQQYLKFDTERTRPVYDLVGQIASHLSDVSSPRIYDLGCGPGNSSSVLLSAFPGAKLTGMDNSPDMLLKARSTLPDAEFVEGDLSSFAPGNDADLIFSNAAIHWLRSPQRIPSLVRMFEGLKKGGILAFQIPDNYTERSHALMRTVALTPSQPWSQYFADARVGDLQDSKRPDLDPIEAPSAFYNAFASEAATVNIWRTTYQHVLKDVPAIVEWVKGTGLQPFLHLIPEEEARKEYVKAYERELKNAYPELVDGKVLLAYPRLFVLAVKS</sequence>
<dbReference type="GO" id="GO:0030798">
    <property type="term" value="F:trans-aconitate 2-methyltransferase activity"/>
    <property type="evidence" value="ECO:0007669"/>
    <property type="project" value="InterPro"/>
</dbReference>